<feature type="transmembrane region" description="Helical" evidence="2">
    <location>
        <begin position="90"/>
        <end position="108"/>
    </location>
</feature>
<evidence type="ECO:0000313" key="3">
    <source>
        <dbReference type="EMBL" id="PRW61843.1"/>
    </source>
</evidence>
<proteinExistence type="predicted"/>
<keyword evidence="2" id="KW-0812">Transmembrane</keyword>
<keyword evidence="2" id="KW-0472">Membrane</keyword>
<feature type="region of interest" description="Disordered" evidence="1">
    <location>
        <begin position="386"/>
        <end position="491"/>
    </location>
</feature>
<dbReference type="RefSeq" id="WP_106115216.1">
    <property type="nucleotide sequence ID" value="NZ_PVSR01000054.1"/>
</dbReference>
<dbReference type="STRING" id="1050202.GCA_000384035_00354"/>
<keyword evidence="4" id="KW-1185">Reference proteome</keyword>
<feature type="transmembrane region" description="Helical" evidence="2">
    <location>
        <begin position="327"/>
        <end position="350"/>
    </location>
</feature>
<feature type="transmembrane region" description="Helical" evidence="2">
    <location>
        <begin position="27"/>
        <end position="51"/>
    </location>
</feature>
<dbReference type="Proteomes" id="UP000239352">
    <property type="component" value="Unassembled WGS sequence"/>
</dbReference>
<protein>
    <submittedName>
        <fullName evidence="3">Uncharacterized protein</fullName>
    </submittedName>
</protein>
<evidence type="ECO:0000256" key="1">
    <source>
        <dbReference type="SAM" id="MobiDB-lite"/>
    </source>
</evidence>
<feature type="transmembrane region" description="Helical" evidence="2">
    <location>
        <begin position="227"/>
        <end position="246"/>
    </location>
</feature>
<dbReference type="Pfam" id="PF19877">
    <property type="entry name" value="DUF6350"/>
    <property type="match status" value="1"/>
</dbReference>
<keyword evidence="2" id="KW-1133">Transmembrane helix</keyword>
<evidence type="ECO:0000313" key="4">
    <source>
        <dbReference type="Proteomes" id="UP000239352"/>
    </source>
</evidence>
<sequence>MRALDSAQQDTAESRPGRWWVRTVREALVAAVLVTVVGCLATVALVAVIVGAAPRAELSWAVVLSAVPGWLAAFRVPLRIDGAPLSALPLLPTLLLVVAIAWSAARVARRCRLRRPGQLLPLVLTTGGFHTLTGLSCVATLELLQAPVRAGFTQAWLHCAPLSCAAALAGAVDRCGVLYLLWQRLPRGMWPAVRVGASCCACVVTAGAAVLLTALALNLPEVQARSVALGSVGAGWGATVLAVLYVPNAVFGAWTFATGTGLALGDTVLTPFSGALERPLPVLPLFGLLPEEPPATPVLAVLSAPLLAGVVVGVCCRRAVARDGSRVLLYAGLCAGLFVLVATLVSGGGLGGVYGPLSLRPVVAALATTGWLTAVAVPVARLVGDTGDGDELAESPPAPSDGDTGEEPPERSEPSGESAEDGQEPDGRTAHGEEAPSDVGWDDAAAGESTSEESAPECASPPLSEEDGAPAVEADSPSEEEADRQRLPLPE</sequence>
<accession>A0A2T0GS26</accession>
<gene>
    <name evidence="3" type="ORF">CEP50_18580</name>
</gene>
<dbReference type="EMBL" id="PVSR01000054">
    <property type="protein sequence ID" value="PRW61843.1"/>
    <property type="molecule type" value="Genomic_DNA"/>
</dbReference>
<feature type="compositionally biased region" description="Basic and acidic residues" evidence="1">
    <location>
        <begin position="425"/>
        <end position="434"/>
    </location>
</feature>
<feature type="transmembrane region" description="Helical" evidence="2">
    <location>
        <begin position="193"/>
        <end position="215"/>
    </location>
</feature>
<name>A0A2T0GS26_ACTMO</name>
<dbReference type="AlphaFoldDB" id="A0A2T0GS26"/>
<dbReference type="InterPro" id="IPR045931">
    <property type="entry name" value="DUF6350"/>
</dbReference>
<feature type="transmembrane region" description="Helical" evidence="2">
    <location>
        <begin position="295"/>
        <end position="315"/>
    </location>
</feature>
<organism evidence="3 4">
    <name type="scientific">Actinopolyspora mortivallis</name>
    <dbReference type="NCBI Taxonomy" id="33906"/>
    <lineage>
        <taxon>Bacteria</taxon>
        <taxon>Bacillati</taxon>
        <taxon>Actinomycetota</taxon>
        <taxon>Actinomycetes</taxon>
        <taxon>Actinopolysporales</taxon>
        <taxon>Actinopolysporaceae</taxon>
        <taxon>Actinopolyspora</taxon>
    </lineage>
</organism>
<feature type="transmembrane region" description="Helical" evidence="2">
    <location>
        <begin position="362"/>
        <end position="383"/>
    </location>
</feature>
<feature type="transmembrane region" description="Helical" evidence="2">
    <location>
        <begin position="253"/>
        <end position="275"/>
    </location>
</feature>
<comment type="caution">
    <text evidence="3">The sequence shown here is derived from an EMBL/GenBank/DDBJ whole genome shotgun (WGS) entry which is preliminary data.</text>
</comment>
<reference evidence="3 4" key="1">
    <citation type="submission" date="2018-03" db="EMBL/GenBank/DDBJ databases">
        <title>Actinopolyspora mortivallis from Sahara, screening for active biomolecules.</title>
        <authorList>
            <person name="Selama O."/>
            <person name="Wellington E.M.H."/>
            <person name="Hacene H."/>
        </authorList>
    </citation>
    <scope>NUCLEOTIDE SEQUENCE [LARGE SCALE GENOMIC DNA]</scope>
    <source>
        <strain evidence="3 4">M5A</strain>
    </source>
</reference>
<dbReference type="InParanoid" id="A0A2T0GS26"/>
<evidence type="ECO:0000256" key="2">
    <source>
        <dbReference type="SAM" id="Phobius"/>
    </source>
</evidence>